<comment type="pathway">
    <text evidence="1">Cofactor biosynthesis; tetrahydrofolate biosynthesis; 5,6,7,8-tetrahydrofolate from 7,8-dihydrofolate: step 1/1.</text>
</comment>
<dbReference type="InterPro" id="IPR001796">
    <property type="entry name" value="DHFR_dom"/>
</dbReference>
<evidence type="ECO:0000259" key="6">
    <source>
        <dbReference type="PROSITE" id="PS51330"/>
    </source>
</evidence>
<dbReference type="GO" id="GO:0005829">
    <property type="term" value="C:cytosol"/>
    <property type="evidence" value="ECO:0007669"/>
    <property type="project" value="TreeGrafter"/>
</dbReference>
<dbReference type="Gene3D" id="3.40.430.10">
    <property type="entry name" value="Dihydrofolate Reductase, subunit A"/>
    <property type="match status" value="1"/>
</dbReference>
<dbReference type="PIRSF" id="PIRSF000194">
    <property type="entry name" value="DHFR"/>
    <property type="match status" value="1"/>
</dbReference>
<dbReference type="InterPro" id="IPR012259">
    <property type="entry name" value="DHFR"/>
</dbReference>
<dbReference type="Pfam" id="PF00186">
    <property type="entry name" value="DHFR_1"/>
    <property type="match status" value="1"/>
</dbReference>
<dbReference type="PRINTS" id="PR00070">
    <property type="entry name" value="DHFR"/>
</dbReference>
<reference evidence="7" key="1">
    <citation type="submission" date="2018-06" db="EMBL/GenBank/DDBJ databases">
        <authorList>
            <person name="Zhirakovskaya E."/>
        </authorList>
    </citation>
    <scope>NUCLEOTIDE SEQUENCE</scope>
</reference>
<proteinExistence type="predicted"/>
<dbReference type="SUPFAM" id="SSF53597">
    <property type="entry name" value="Dihydrofolate reductase-like"/>
    <property type="match status" value="1"/>
</dbReference>
<feature type="domain" description="DHFR" evidence="6">
    <location>
        <begin position="9"/>
        <end position="173"/>
    </location>
</feature>
<gene>
    <name evidence="7" type="ORF">MNBD_ALPHA08-1271</name>
</gene>
<evidence type="ECO:0000256" key="1">
    <source>
        <dbReference type="ARBA" id="ARBA00004903"/>
    </source>
</evidence>
<evidence type="ECO:0000256" key="4">
    <source>
        <dbReference type="ARBA" id="ARBA00022857"/>
    </source>
</evidence>
<dbReference type="GO" id="GO:0046452">
    <property type="term" value="P:dihydrofolate metabolic process"/>
    <property type="evidence" value="ECO:0007669"/>
    <property type="project" value="TreeGrafter"/>
</dbReference>
<dbReference type="GO" id="GO:0006730">
    <property type="term" value="P:one-carbon metabolic process"/>
    <property type="evidence" value="ECO:0007669"/>
    <property type="project" value="UniProtKB-KW"/>
</dbReference>
<evidence type="ECO:0000313" key="7">
    <source>
        <dbReference type="EMBL" id="VAV93796.1"/>
    </source>
</evidence>
<name>A0A3B0RZ13_9ZZZZ</name>
<dbReference type="GO" id="GO:0046655">
    <property type="term" value="P:folic acid metabolic process"/>
    <property type="evidence" value="ECO:0007669"/>
    <property type="project" value="TreeGrafter"/>
</dbReference>
<organism evidence="7">
    <name type="scientific">hydrothermal vent metagenome</name>
    <dbReference type="NCBI Taxonomy" id="652676"/>
    <lineage>
        <taxon>unclassified sequences</taxon>
        <taxon>metagenomes</taxon>
        <taxon>ecological metagenomes</taxon>
    </lineage>
</organism>
<dbReference type="PANTHER" id="PTHR48069:SF3">
    <property type="entry name" value="DIHYDROFOLATE REDUCTASE"/>
    <property type="match status" value="1"/>
</dbReference>
<dbReference type="PROSITE" id="PS51330">
    <property type="entry name" value="DHFR_2"/>
    <property type="match status" value="1"/>
</dbReference>
<dbReference type="PANTHER" id="PTHR48069">
    <property type="entry name" value="DIHYDROFOLATE REDUCTASE"/>
    <property type="match status" value="1"/>
</dbReference>
<dbReference type="EMBL" id="UOEC01000112">
    <property type="protein sequence ID" value="VAV93796.1"/>
    <property type="molecule type" value="Genomic_DNA"/>
</dbReference>
<keyword evidence="3" id="KW-0554">One-carbon metabolism</keyword>
<keyword evidence="5 7" id="KW-0560">Oxidoreductase</keyword>
<dbReference type="GO" id="GO:0004146">
    <property type="term" value="F:dihydrofolate reductase activity"/>
    <property type="evidence" value="ECO:0007669"/>
    <property type="project" value="UniProtKB-EC"/>
</dbReference>
<dbReference type="GO" id="GO:0043168">
    <property type="term" value="F:anion binding"/>
    <property type="evidence" value="ECO:0007669"/>
    <property type="project" value="UniProtKB-ARBA"/>
</dbReference>
<protein>
    <recommendedName>
        <fullName evidence="2">dihydrofolate reductase</fullName>
        <ecNumber evidence="2">1.5.1.3</ecNumber>
    </recommendedName>
</protein>
<evidence type="ECO:0000256" key="5">
    <source>
        <dbReference type="ARBA" id="ARBA00023002"/>
    </source>
</evidence>
<evidence type="ECO:0000256" key="3">
    <source>
        <dbReference type="ARBA" id="ARBA00022563"/>
    </source>
</evidence>
<keyword evidence="4" id="KW-0521">NADP</keyword>
<dbReference type="InterPro" id="IPR024072">
    <property type="entry name" value="DHFR-like_dom_sf"/>
</dbReference>
<dbReference type="FunFam" id="3.40.430.10:FF:000001">
    <property type="entry name" value="Dihydrofolate reductase"/>
    <property type="match status" value="1"/>
</dbReference>
<dbReference type="GO" id="GO:0046654">
    <property type="term" value="P:tetrahydrofolate biosynthetic process"/>
    <property type="evidence" value="ECO:0007669"/>
    <property type="project" value="InterPro"/>
</dbReference>
<accession>A0A3B0RZ13</accession>
<dbReference type="CDD" id="cd00209">
    <property type="entry name" value="DHFR"/>
    <property type="match status" value="1"/>
</dbReference>
<evidence type="ECO:0000256" key="2">
    <source>
        <dbReference type="ARBA" id="ARBA00012856"/>
    </source>
</evidence>
<sequence length="175" mass="19045">MAIDDPDMKVSLVLAVTKNGIIGDQNKLPWNLPSDLKRFKETTMGHPVIMGRTTFESIGGPLPGRDNIVLTRSGVVEDPDVHTANSLEEACSLAKRFAANRGVKEIMIIGGGDVFDQIRGMADKVYLTTVDMVAEGDTSFRALDAANWKQISSEDVKAGDKDTADFNVSVYERGR</sequence>
<dbReference type="GO" id="GO:0050661">
    <property type="term" value="F:NADP binding"/>
    <property type="evidence" value="ECO:0007669"/>
    <property type="project" value="InterPro"/>
</dbReference>
<dbReference type="AlphaFoldDB" id="A0A3B0RZ13"/>
<dbReference type="EC" id="1.5.1.3" evidence="2"/>